<dbReference type="EMBL" id="JAAOAO010000774">
    <property type="protein sequence ID" value="KAF5531598.1"/>
    <property type="molecule type" value="Genomic_DNA"/>
</dbReference>
<sequence length="81" mass="8535">MKFFTVTILAMISSAVALPVAAPDSGHISYEGLKAPPKAANQADNGYNRGCNPVDKTYDSKATFASGKSDCMAVTEPCYVE</sequence>
<organism evidence="2 3">
    <name type="scientific">Fusarium napiforme</name>
    <dbReference type="NCBI Taxonomy" id="42672"/>
    <lineage>
        <taxon>Eukaryota</taxon>
        <taxon>Fungi</taxon>
        <taxon>Dikarya</taxon>
        <taxon>Ascomycota</taxon>
        <taxon>Pezizomycotina</taxon>
        <taxon>Sordariomycetes</taxon>
        <taxon>Hypocreomycetidae</taxon>
        <taxon>Hypocreales</taxon>
        <taxon>Nectriaceae</taxon>
        <taxon>Fusarium</taxon>
        <taxon>Fusarium fujikuroi species complex</taxon>
    </lineage>
</organism>
<reference evidence="2 3" key="1">
    <citation type="submission" date="2020-05" db="EMBL/GenBank/DDBJ databases">
        <title>Identification and distribution of gene clusters putatively required for synthesis of sphingolipid metabolism inhibitors in phylogenetically diverse species of the filamentous fungus Fusarium.</title>
        <authorList>
            <person name="Kim H.-S."/>
            <person name="Busman M."/>
            <person name="Brown D.W."/>
            <person name="Divon H."/>
            <person name="Uhlig S."/>
            <person name="Proctor R.H."/>
        </authorList>
    </citation>
    <scope>NUCLEOTIDE SEQUENCE [LARGE SCALE GENOMIC DNA]</scope>
    <source>
        <strain evidence="2 3">NRRL 25196</strain>
    </source>
</reference>
<evidence type="ECO:0000313" key="3">
    <source>
        <dbReference type="Proteomes" id="UP000574317"/>
    </source>
</evidence>
<protein>
    <submittedName>
        <fullName evidence="2">Uncharacterized protein</fullName>
    </submittedName>
</protein>
<accession>A0A8H5I6R7</accession>
<comment type="caution">
    <text evidence="2">The sequence shown here is derived from an EMBL/GenBank/DDBJ whole genome shotgun (WGS) entry which is preliminary data.</text>
</comment>
<proteinExistence type="predicted"/>
<dbReference type="Proteomes" id="UP000574317">
    <property type="component" value="Unassembled WGS sequence"/>
</dbReference>
<name>A0A8H5I6R7_9HYPO</name>
<keyword evidence="3" id="KW-1185">Reference proteome</keyword>
<feature type="signal peptide" evidence="1">
    <location>
        <begin position="1"/>
        <end position="17"/>
    </location>
</feature>
<evidence type="ECO:0000256" key="1">
    <source>
        <dbReference type="SAM" id="SignalP"/>
    </source>
</evidence>
<dbReference type="AlphaFoldDB" id="A0A8H5I6R7"/>
<gene>
    <name evidence="2" type="ORF">FNAPI_13211</name>
</gene>
<keyword evidence="1" id="KW-0732">Signal</keyword>
<evidence type="ECO:0000313" key="2">
    <source>
        <dbReference type="EMBL" id="KAF5531598.1"/>
    </source>
</evidence>
<feature type="chain" id="PRO_5034247361" evidence="1">
    <location>
        <begin position="18"/>
        <end position="81"/>
    </location>
</feature>